<evidence type="ECO:0000259" key="6">
    <source>
        <dbReference type="PROSITE" id="PS51401"/>
    </source>
</evidence>
<dbReference type="InterPro" id="IPR005000">
    <property type="entry name" value="Aldolase/citrate-lyase_domain"/>
</dbReference>
<dbReference type="Pfam" id="PF03328">
    <property type="entry name" value="HpcH_HpaI"/>
    <property type="match status" value="1"/>
</dbReference>
<dbReference type="InterPro" id="IPR007052">
    <property type="entry name" value="CS_dom"/>
</dbReference>
<proteinExistence type="predicted"/>
<dbReference type="Gene3D" id="2.60.40.790">
    <property type="match status" value="1"/>
</dbReference>
<reference evidence="7 8" key="1">
    <citation type="submission" date="2016-04" db="EMBL/GenBank/DDBJ databases">
        <title>A degradative enzymes factory behind the ericoid mycorrhizal symbiosis.</title>
        <authorList>
            <consortium name="DOE Joint Genome Institute"/>
            <person name="Martino E."/>
            <person name="Morin E."/>
            <person name="Grelet G."/>
            <person name="Kuo A."/>
            <person name="Kohler A."/>
            <person name="Daghino S."/>
            <person name="Barry K."/>
            <person name="Choi C."/>
            <person name="Cichocki N."/>
            <person name="Clum A."/>
            <person name="Copeland A."/>
            <person name="Hainaut M."/>
            <person name="Haridas S."/>
            <person name="Labutti K."/>
            <person name="Lindquist E."/>
            <person name="Lipzen A."/>
            <person name="Khouja H.-R."/>
            <person name="Murat C."/>
            <person name="Ohm R."/>
            <person name="Olson A."/>
            <person name="Spatafora J."/>
            <person name="Veneault-Fourrey C."/>
            <person name="Henrissat B."/>
            <person name="Grigoriev I."/>
            <person name="Martin F."/>
            <person name="Perotto S."/>
        </authorList>
    </citation>
    <scope>NUCLEOTIDE SEQUENCE [LARGE SCALE GENOMIC DNA]</scope>
    <source>
        <strain evidence="7 8">E</strain>
    </source>
</reference>
<keyword evidence="7" id="KW-0670">Pyruvate</keyword>
<dbReference type="Gene3D" id="3.20.20.60">
    <property type="entry name" value="Phosphoenolpyruvate-binding domains"/>
    <property type="match status" value="1"/>
</dbReference>
<dbReference type="InterPro" id="IPR040442">
    <property type="entry name" value="Pyrv_kinase-like_dom_sf"/>
</dbReference>
<dbReference type="Pfam" id="PF04968">
    <property type="entry name" value="CHORD"/>
    <property type="match status" value="2"/>
</dbReference>
<sequence length="594" mass="64890">MASMKAANRLMVAFDEGKGPSMGCWQMIPGSNVSRTLARTGVDWVVVDCEHGNMDDAAMHEAVPAIAACGVSPIVRIPDNQSFMVKRALDSGAHGVIVPLLYTVEDAEKLVLSAKFPPQGHRGFGSPFPQERFHPDLGSTDYLQQANESLLTIVQIETKAALENVDGIAAVPGIDVLFVGPFDLGNNIGHPIINGVMHDDLHAAIAQVLRAANKAGKKAGIFYKVCLAFAQREQLARVKRVIRQACCSSLTEGYMPCDVLEIEREEKFVEFRNLKMAQKCVHQSCGKMYSDPEEECQYHPGPPIFHEGQKGWKCCKPRVLTFDEFLSIPPCTTGKHSTTDLPPTIEKKQVEASDDIAIPRPAIPTPEASRGPVSAPQPTATPPPPPPESEDDDPNLEIPKGNTCRRRACGQGYTGEGREGEKCVFHPGVPIFHEGSKGYTCCKRRVLEFDEFMKIEGCKTKDHHLFVGSGKKKGGGNSGGEELLETVRHDFYQTASTVIASFFLKKINKDTAKVEFAHTETNLDLITTDTPPKRYKAVVPLFGPIDPEASAFKIMGTKLEVTFVKADGSSWPVLRSDEQRTGEIIQVGKAGRAL</sequence>
<keyword evidence="8" id="KW-1185">Reference proteome</keyword>
<feature type="domain" description="CHORD" evidence="6">
    <location>
        <begin position="404"/>
        <end position="464"/>
    </location>
</feature>
<dbReference type="PROSITE" id="PS51203">
    <property type="entry name" value="CS"/>
    <property type="match status" value="1"/>
</dbReference>
<keyword evidence="3" id="KW-0862">Zinc</keyword>
<keyword evidence="1" id="KW-0479">Metal-binding</keyword>
<accession>A0A2J6SYK3</accession>
<feature type="region of interest" description="Disordered" evidence="4">
    <location>
        <begin position="350"/>
        <end position="403"/>
    </location>
</feature>
<name>A0A2J6SYK3_9HELO</name>
<dbReference type="GeneID" id="36594044"/>
<dbReference type="GO" id="GO:0046872">
    <property type="term" value="F:metal ion binding"/>
    <property type="evidence" value="ECO:0007669"/>
    <property type="project" value="UniProtKB-KW"/>
</dbReference>
<evidence type="ECO:0000259" key="5">
    <source>
        <dbReference type="PROSITE" id="PS51203"/>
    </source>
</evidence>
<feature type="domain" description="CS" evidence="5">
    <location>
        <begin position="484"/>
        <end position="575"/>
    </location>
</feature>
<dbReference type="AlphaFoldDB" id="A0A2J6SYK3"/>
<dbReference type="Proteomes" id="UP000235371">
    <property type="component" value="Unassembled WGS sequence"/>
</dbReference>
<dbReference type="InterPro" id="IPR015813">
    <property type="entry name" value="Pyrv/PenolPyrv_kinase-like_dom"/>
</dbReference>
<feature type="domain" description="CHORD" evidence="6">
    <location>
        <begin position="280"/>
        <end position="336"/>
    </location>
</feature>
<dbReference type="InterPro" id="IPR039790">
    <property type="entry name" value="CHRD1"/>
</dbReference>
<evidence type="ECO:0000256" key="1">
    <source>
        <dbReference type="ARBA" id="ARBA00022723"/>
    </source>
</evidence>
<evidence type="ECO:0000256" key="2">
    <source>
        <dbReference type="ARBA" id="ARBA00022737"/>
    </source>
</evidence>
<evidence type="ECO:0000256" key="4">
    <source>
        <dbReference type="SAM" id="MobiDB-lite"/>
    </source>
</evidence>
<dbReference type="InterPro" id="IPR007051">
    <property type="entry name" value="CHORD_dom"/>
</dbReference>
<dbReference type="PANTHER" id="PTHR46983:SF3">
    <property type="entry name" value="CHPADIPLOID STATE MAINTENANCE PROTEIN CHPA"/>
    <property type="match status" value="1"/>
</dbReference>
<dbReference type="SUPFAM" id="SSF51621">
    <property type="entry name" value="Phosphoenolpyruvate/pyruvate domain"/>
    <property type="match status" value="1"/>
</dbReference>
<dbReference type="RefSeq" id="XP_024732762.1">
    <property type="nucleotide sequence ID" value="XM_024885967.1"/>
</dbReference>
<dbReference type="CDD" id="cd06466">
    <property type="entry name" value="p23_CS_SGT1_like"/>
    <property type="match status" value="1"/>
</dbReference>
<evidence type="ECO:0000313" key="8">
    <source>
        <dbReference type="Proteomes" id="UP000235371"/>
    </source>
</evidence>
<dbReference type="InParanoid" id="A0A2J6SYK3"/>
<dbReference type="InterPro" id="IPR008978">
    <property type="entry name" value="HSP20-like_chaperone"/>
</dbReference>
<dbReference type="Gene3D" id="4.10.1130.20">
    <property type="match status" value="2"/>
</dbReference>
<organism evidence="7 8">
    <name type="scientific">Hyaloscypha bicolor E</name>
    <dbReference type="NCBI Taxonomy" id="1095630"/>
    <lineage>
        <taxon>Eukaryota</taxon>
        <taxon>Fungi</taxon>
        <taxon>Dikarya</taxon>
        <taxon>Ascomycota</taxon>
        <taxon>Pezizomycotina</taxon>
        <taxon>Leotiomycetes</taxon>
        <taxon>Helotiales</taxon>
        <taxon>Hyaloscyphaceae</taxon>
        <taxon>Hyaloscypha</taxon>
        <taxon>Hyaloscypha bicolor</taxon>
    </lineage>
</organism>
<dbReference type="EMBL" id="KZ613854">
    <property type="protein sequence ID" value="PMD55858.1"/>
    <property type="molecule type" value="Genomic_DNA"/>
</dbReference>
<evidence type="ECO:0000313" key="7">
    <source>
        <dbReference type="EMBL" id="PMD55858.1"/>
    </source>
</evidence>
<gene>
    <name evidence="7" type="ORF">K444DRAFT_654885</name>
</gene>
<protein>
    <submittedName>
        <fullName evidence="7">Phosphoenolpyruvate/pyruvate domain-containing protein</fullName>
    </submittedName>
</protein>
<dbReference type="GO" id="GO:0003824">
    <property type="term" value="F:catalytic activity"/>
    <property type="evidence" value="ECO:0007669"/>
    <property type="project" value="InterPro"/>
</dbReference>
<evidence type="ECO:0000256" key="3">
    <source>
        <dbReference type="ARBA" id="ARBA00022833"/>
    </source>
</evidence>
<keyword evidence="2" id="KW-0677">Repeat</keyword>
<dbReference type="STRING" id="1095630.A0A2J6SYK3"/>
<dbReference type="OrthoDB" id="1898560at2759"/>
<dbReference type="PANTHER" id="PTHR46983">
    <property type="entry name" value="CYSTEINE AND HISTIDINE-RICH DOMAIN-CONTAINING PROTEIN 1"/>
    <property type="match status" value="1"/>
</dbReference>
<dbReference type="SUPFAM" id="SSF49764">
    <property type="entry name" value="HSP20-like chaperones"/>
    <property type="match status" value="1"/>
</dbReference>
<dbReference type="PROSITE" id="PS51401">
    <property type="entry name" value="CHORD"/>
    <property type="match status" value="2"/>
</dbReference>
<dbReference type="Pfam" id="PF04969">
    <property type="entry name" value="CS"/>
    <property type="match status" value="1"/>
</dbReference>